<sequence length="58" mass="6866">LGSNIDNEGGTYIEIRRLEEISSHWEFVKVYKEMKSRIQIRIFNSNVNAVLLCQKHEE</sequence>
<evidence type="ECO:0000313" key="1">
    <source>
        <dbReference type="EMBL" id="CEK76908.1"/>
    </source>
</evidence>
<accession>A0A0B7A806</accession>
<protein>
    <submittedName>
        <fullName evidence="1">Uncharacterized protein</fullName>
    </submittedName>
</protein>
<gene>
    <name evidence="1" type="primary">ORF102117</name>
</gene>
<dbReference type="AlphaFoldDB" id="A0A0B7A806"/>
<proteinExistence type="predicted"/>
<name>A0A0B7A806_9EUPU</name>
<reference evidence="1" key="1">
    <citation type="submission" date="2014-12" db="EMBL/GenBank/DDBJ databases">
        <title>Insight into the proteome of Arion vulgaris.</title>
        <authorList>
            <person name="Aradska J."/>
            <person name="Bulat T."/>
            <person name="Smidak R."/>
            <person name="Sarate P."/>
            <person name="Gangsoo J."/>
            <person name="Sialana F."/>
            <person name="Bilban M."/>
            <person name="Lubec G."/>
        </authorList>
    </citation>
    <scope>NUCLEOTIDE SEQUENCE</scope>
    <source>
        <tissue evidence="1">Skin</tissue>
    </source>
</reference>
<dbReference type="EMBL" id="HACG01030043">
    <property type="protein sequence ID" value="CEK76908.1"/>
    <property type="molecule type" value="Transcribed_RNA"/>
</dbReference>
<organism evidence="1">
    <name type="scientific">Arion vulgaris</name>
    <dbReference type="NCBI Taxonomy" id="1028688"/>
    <lineage>
        <taxon>Eukaryota</taxon>
        <taxon>Metazoa</taxon>
        <taxon>Spiralia</taxon>
        <taxon>Lophotrochozoa</taxon>
        <taxon>Mollusca</taxon>
        <taxon>Gastropoda</taxon>
        <taxon>Heterobranchia</taxon>
        <taxon>Euthyneura</taxon>
        <taxon>Panpulmonata</taxon>
        <taxon>Eupulmonata</taxon>
        <taxon>Stylommatophora</taxon>
        <taxon>Helicina</taxon>
        <taxon>Arionoidea</taxon>
        <taxon>Arionidae</taxon>
        <taxon>Arion</taxon>
    </lineage>
</organism>
<feature type="non-terminal residue" evidence="1">
    <location>
        <position position="1"/>
    </location>
</feature>